<keyword evidence="3" id="KW-1185">Reference proteome</keyword>
<evidence type="ECO:0000313" key="2">
    <source>
        <dbReference type="EMBL" id="MBY84646.1"/>
    </source>
</evidence>
<dbReference type="SUPFAM" id="SSF51735">
    <property type="entry name" value="NAD(P)-binding Rossmann-fold domains"/>
    <property type="match status" value="1"/>
</dbReference>
<evidence type="ECO:0000313" key="3">
    <source>
        <dbReference type="Proteomes" id="UP000694846"/>
    </source>
</evidence>
<accession>A0A2S2R3Q5</accession>
<dbReference type="Gene3D" id="3.40.50.720">
    <property type="entry name" value="NAD(P)-binding Rossmann-like Domain"/>
    <property type="match status" value="1"/>
</dbReference>
<evidence type="ECO:0000313" key="4">
    <source>
        <dbReference type="RefSeq" id="XP_025415379.1"/>
    </source>
</evidence>
<dbReference type="GO" id="GO:0004074">
    <property type="term" value="F:biliverdin reductase [NAD(P)H] activity"/>
    <property type="evidence" value="ECO:0007669"/>
    <property type="project" value="TreeGrafter"/>
</dbReference>
<proteinExistence type="predicted"/>
<dbReference type="AlphaFoldDB" id="A0A2S2R3Q5"/>
<dbReference type="GO" id="GO:0042602">
    <property type="term" value="F:riboflavin reductase (NADPH) activity"/>
    <property type="evidence" value="ECO:0007669"/>
    <property type="project" value="TreeGrafter"/>
</dbReference>
<organism evidence="2">
    <name type="scientific">Sipha flava</name>
    <name type="common">yellow sugarcane aphid</name>
    <dbReference type="NCBI Taxonomy" id="143950"/>
    <lineage>
        <taxon>Eukaryota</taxon>
        <taxon>Metazoa</taxon>
        <taxon>Ecdysozoa</taxon>
        <taxon>Arthropoda</taxon>
        <taxon>Hexapoda</taxon>
        <taxon>Insecta</taxon>
        <taxon>Pterygota</taxon>
        <taxon>Neoptera</taxon>
        <taxon>Paraneoptera</taxon>
        <taxon>Hemiptera</taxon>
        <taxon>Sternorrhyncha</taxon>
        <taxon>Aphidomorpha</taxon>
        <taxon>Aphidoidea</taxon>
        <taxon>Aphididae</taxon>
        <taxon>Sipha</taxon>
    </lineage>
</organism>
<dbReference type="InterPro" id="IPR036291">
    <property type="entry name" value="NAD(P)-bd_dom_sf"/>
</dbReference>
<dbReference type="PANTHER" id="PTHR43355">
    <property type="entry name" value="FLAVIN REDUCTASE (NADPH)"/>
    <property type="match status" value="1"/>
</dbReference>
<sequence>MKKIAIFGATGMTGVCAVEAALKQGLEVSALVRDPSRMPEELLKQVEVITGDVLVEEHVDKAVAGRDAIVVTLGTRNDLAPTTIMSDGLRNILSAMKKNNVKCISVCLSAFLFYEPSKVPPMFHGINDDHMRMLQLLKVSEGLDWIAVMPPHIASTPLGEYTVKIGSSAGRAISKHELGKFMIDCLSNPEYYKQSCGLATVVPSP</sequence>
<dbReference type="Pfam" id="PF13460">
    <property type="entry name" value="NAD_binding_10"/>
    <property type="match status" value="1"/>
</dbReference>
<protein>
    <submittedName>
        <fullName evidence="2 4">Flavin reductase (NADPH)</fullName>
    </submittedName>
</protein>
<dbReference type="InterPro" id="IPR051606">
    <property type="entry name" value="Polyketide_Oxido-like"/>
</dbReference>
<gene>
    <name evidence="2" type="primary">BLVRB</name>
    <name evidence="4" type="synonym">LOC112687057</name>
    <name evidence="2" type="ORF">g.176524</name>
</gene>
<dbReference type="RefSeq" id="XP_025415379.1">
    <property type="nucleotide sequence ID" value="XM_025559594.1"/>
</dbReference>
<dbReference type="EMBL" id="GGMS01015443">
    <property type="protein sequence ID" value="MBY84646.1"/>
    <property type="molecule type" value="Transcribed_RNA"/>
</dbReference>
<evidence type="ECO:0000259" key="1">
    <source>
        <dbReference type="Pfam" id="PF13460"/>
    </source>
</evidence>
<name>A0A2S2R3Q5_9HEMI</name>
<feature type="domain" description="NAD(P)-binding" evidence="1">
    <location>
        <begin position="8"/>
        <end position="189"/>
    </location>
</feature>
<dbReference type="PANTHER" id="PTHR43355:SF2">
    <property type="entry name" value="FLAVIN REDUCTASE (NADPH)"/>
    <property type="match status" value="1"/>
</dbReference>
<dbReference type="Proteomes" id="UP000694846">
    <property type="component" value="Unplaced"/>
</dbReference>
<reference evidence="4" key="2">
    <citation type="submission" date="2025-04" db="UniProtKB">
        <authorList>
            <consortium name="RefSeq"/>
        </authorList>
    </citation>
    <scope>IDENTIFICATION</scope>
    <source>
        <tissue evidence="4">Whole body</tissue>
    </source>
</reference>
<dbReference type="CDD" id="cd05244">
    <property type="entry name" value="BVR-B_like_SDR_a"/>
    <property type="match status" value="1"/>
</dbReference>
<reference evidence="2" key="1">
    <citation type="submission" date="2018-04" db="EMBL/GenBank/DDBJ databases">
        <title>Transcriptome assembly of Sipha flava.</title>
        <authorList>
            <person name="Scully E.D."/>
            <person name="Geib S.M."/>
            <person name="Palmer N.A."/>
            <person name="Koch K."/>
            <person name="Bradshaw J."/>
            <person name="Heng-Moss T."/>
            <person name="Sarath G."/>
        </authorList>
    </citation>
    <scope>NUCLEOTIDE SEQUENCE</scope>
</reference>
<dbReference type="InterPro" id="IPR016040">
    <property type="entry name" value="NAD(P)-bd_dom"/>
</dbReference>
<dbReference type="OrthoDB" id="419598at2759"/>